<dbReference type="EMBL" id="RHIB01000001">
    <property type="protein sequence ID" value="RNA69465.1"/>
    <property type="molecule type" value="Genomic_DNA"/>
</dbReference>
<dbReference type="RefSeq" id="WP_122896985.1">
    <property type="nucleotide sequence ID" value="NZ_RHIB01000001.1"/>
</dbReference>
<dbReference type="Gene3D" id="2.130.10.10">
    <property type="entry name" value="YVTN repeat-like/Quinoprotein amine dehydrogenase"/>
    <property type="match status" value="2"/>
</dbReference>
<dbReference type="InterPro" id="IPR015943">
    <property type="entry name" value="WD40/YVTN_repeat-like_dom_sf"/>
</dbReference>
<comment type="caution">
    <text evidence="2">The sequence shown here is derived from an EMBL/GenBank/DDBJ whole genome shotgun (WGS) entry which is preliminary data.</text>
</comment>
<keyword evidence="1" id="KW-0732">Signal</keyword>
<dbReference type="InterPro" id="IPR011047">
    <property type="entry name" value="Quinoprotein_ADH-like_sf"/>
</dbReference>
<protein>
    <submittedName>
        <fullName evidence="2">Pyrrolo-quinoline quinone</fullName>
    </submittedName>
</protein>
<dbReference type="Proteomes" id="UP000278746">
    <property type="component" value="Unassembled WGS sequence"/>
</dbReference>
<organism evidence="2 3">
    <name type="scientific">Alteribacter keqinensis</name>
    <dbReference type="NCBI Taxonomy" id="2483800"/>
    <lineage>
        <taxon>Bacteria</taxon>
        <taxon>Bacillati</taxon>
        <taxon>Bacillota</taxon>
        <taxon>Bacilli</taxon>
        <taxon>Bacillales</taxon>
        <taxon>Bacillaceae</taxon>
        <taxon>Alteribacter</taxon>
    </lineage>
</organism>
<name>A0A3M7TYH0_9BACI</name>
<dbReference type="SUPFAM" id="SSF50998">
    <property type="entry name" value="Quinoprotein alcohol dehydrogenase-like"/>
    <property type="match status" value="1"/>
</dbReference>
<evidence type="ECO:0000313" key="2">
    <source>
        <dbReference type="EMBL" id="RNA69465.1"/>
    </source>
</evidence>
<feature type="chain" id="PRO_5017977388" evidence="1">
    <location>
        <begin position="25"/>
        <end position="546"/>
    </location>
</feature>
<proteinExistence type="predicted"/>
<evidence type="ECO:0000256" key="1">
    <source>
        <dbReference type="SAM" id="SignalP"/>
    </source>
</evidence>
<reference evidence="2 3" key="1">
    <citation type="submission" date="2018-10" db="EMBL/GenBank/DDBJ databases">
        <title>Bacillus Keqinensis sp. nov., a moderately halophilic bacterium isolated from a saline-alkaline lake.</title>
        <authorList>
            <person name="Wang H."/>
        </authorList>
    </citation>
    <scope>NUCLEOTIDE SEQUENCE [LARGE SCALE GENOMIC DNA]</scope>
    <source>
        <strain evidence="2 3">KQ-3</strain>
    </source>
</reference>
<sequence>MKRGVFIFFGLCLMTACSSGTLLAKEETAYFSYAGDRADKADLTEREQLDKKEAEEVKEFTAFKVEHYDHSNISFDLKHNNESEHLYIKTDEVFPEDYTNVEGVLTFRGGPMRDQPAYGQLDTGVFGIEESWQYRTGFNSDWGGGAGWTGQPALVKWEKDVREMMNIYSPFINDEDFVEVIQGSLDGNVYFLDLETGKETRHPIEVGNPIKGSVSADSRGYPLLYVGDGVPYEDSFGLSIYSLIDGSLLHHISGRDGFAFREWGAFDSSALVNRKTDTLVVGGENGIFYKVKLNTLFDKDAGTVSVAPDELKLRYEVEGNDYQGIENSVAVYKNLAFFADNGGSIMAVNLQTMSPVWALPPLDDTDSTIVVEVVDDVPYLYTGTEVDNIGRDGDCHLRKINGMTGEVVWQKSYSAFYYPGVAGGVLATPVLGKQAIEDVVIFTIARHGGRYRGLMAALDKETGEEVWTRDMPFYAWSSPVDVYDKKGNAYLIQGDFNGDVTLLNGENGQMIDQVSLGVNIEASPAVYNNTVVLASRSGYIHGITIE</sequence>
<gene>
    <name evidence="2" type="ORF">EBO34_05890</name>
</gene>
<dbReference type="OrthoDB" id="105314at2"/>
<dbReference type="Gene3D" id="2.40.10.480">
    <property type="match status" value="1"/>
</dbReference>
<dbReference type="SUPFAM" id="SSF75011">
    <property type="entry name" value="3-carboxy-cis,cis-mucoante lactonizing enzyme"/>
    <property type="match status" value="1"/>
</dbReference>
<dbReference type="PANTHER" id="PTHR34512:SF30">
    <property type="entry name" value="OUTER MEMBRANE PROTEIN ASSEMBLY FACTOR BAMB"/>
    <property type="match status" value="1"/>
</dbReference>
<dbReference type="AlphaFoldDB" id="A0A3M7TYH0"/>
<evidence type="ECO:0000313" key="3">
    <source>
        <dbReference type="Proteomes" id="UP000278746"/>
    </source>
</evidence>
<keyword evidence="3" id="KW-1185">Reference proteome</keyword>
<feature type="signal peptide" evidence="1">
    <location>
        <begin position="1"/>
        <end position="24"/>
    </location>
</feature>
<accession>A0A3M7TYH0</accession>
<dbReference type="PANTHER" id="PTHR34512">
    <property type="entry name" value="CELL SURFACE PROTEIN"/>
    <property type="match status" value="1"/>
</dbReference>
<dbReference type="PROSITE" id="PS51257">
    <property type="entry name" value="PROKAR_LIPOPROTEIN"/>
    <property type="match status" value="1"/>
</dbReference>